<evidence type="ECO:0000259" key="4">
    <source>
        <dbReference type="PROSITE" id="PS51459"/>
    </source>
</evidence>
<evidence type="ECO:0000256" key="3">
    <source>
        <dbReference type="PROSITE-ProRule" id="PRU00023"/>
    </source>
</evidence>
<feature type="repeat" description="ANK" evidence="3">
    <location>
        <begin position="172"/>
        <end position="204"/>
    </location>
</feature>
<reference evidence="5" key="1">
    <citation type="journal article" date="2011" name="PLoS Biol.">
        <title>Gene gain and loss during evolution of obligate parasitism in the white rust pathogen of Arabidopsis thaliana.</title>
        <authorList>
            <person name="Kemen E."/>
            <person name="Gardiner A."/>
            <person name="Schultz-Larsen T."/>
            <person name="Kemen A.C."/>
            <person name="Balmuth A.L."/>
            <person name="Robert-Seilaniantz A."/>
            <person name="Bailey K."/>
            <person name="Holub E."/>
            <person name="Studholme D.J."/>
            <person name="Maclean D."/>
            <person name="Jones J.D."/>
        </authorList>
    </citation>
    <scope>NUCLEOTIDE SEQUENCE</scope>
</reference>
<gene>
    <name evidence="5" type="primary">AlNc14C196G8565</name>
    <name evidence="5" type="ORF">ALNC14_096340</name>
</gene>
<protein>
    <submittedName>
        <fullName evidence="5">Uncharacterized protein AlNc14C196G8565</fullName>
    </submittedName>
</protein>
<dbReference type="InterPro" id="IPR036770">
    <property type="entry name" value="Ankyrin_rpt-contain_sf"/>
</dbReference>
<dbReference type="GO" id="GO:0085020">
    <property type="term" value="P:protein K6-linked ubiquitination"/>
    <property type="evidence" value="ECO:0007669"/>
    <property type="project" value="TreeGrafter"/>
</dbReference>
<evidence type="ECO:0000256" key="1">
    <source>
        <dbReference type="ARBA" id="ARBA00022737"/>
    </source>
</evidence>
<sequence>MDTHHIHTNDTALDVCAVEHTDGLHLTREHSAIIWAASLGSLKLIKRLCESGVDINTLDNDLRTPLHWAVKGQQKEAVDILLQFGASVNVSDRWGRLAIDYATEGSIIQKILSHVMQKCLPVRVPRDIGEEIAPKMPLEDVEMLFEAVRAGDTDRIKERWLDGIDLDVRDSARRTSLHLAVEHGQVGVVELLLSASADIDAIDSESRSALNIACKKKLGPIAEILRKFHDRFIDRSKCAEKKAFDPHPQLMNAYQAARSGELNRLRLLVPSHVNPSVQDYDLRSLLHIASAEGQMEIVRYLVNCGSNINVLDRWGNSPLSEAINFAHNDVARFLTQHHATEIGQSSLLAVEEVDLHMLHSAFEFVLRVAAQDKWMMGMVFCPVRLETNCCVLVAQNVWYRNCEDPIDLETKNKVKDLSTFENRYLVDLESTLQESGCLNHIQLFRKAAANLMIDPGQGHVGRVFSFRQPEHLQLDGTAQSDFFLLPQARRAGIKMVLSAPMIYKMSTVAVLSWYSKECDRENTGTEMYRVQRLIRSVTALLFLKQDLINSTQRVQISGVCAQPHGLDAISHTISRFQYCQTLLEAITANNELLDQMHKDVLLLALEWELFELVHLLATSMSSEDHTAVLPLLRGMVSLVEIGTFSPFEKEKACRDAIHESLLRDTARSEWDLFFRLMYVLEYLQAVSPTAGTILLDINDLLSRMHKFMRSINLQWKKILLDPAEIQQEMSDEDVFANQQGCILCQYNVPGHIHREQDGKPTKWIALSERPRTDSGHIVSHEQAFLHLVRSPIFHTITSFFEHLQEKYDAFEKNEVVLDGALADRVRPTTFTSSQAYDTIGASHETQRAGAEALMPNRHEVVCMLNEMLQGDDELHITLDQMCALHRIVVNESSGGMIRDHAAVGYASSRIYRVFMPATELREAIALVFHTLERERSRAQEKSKAYPFLWAYYVYAALVFYIHPFIDGNGRVARLLGNFIALKYGSPALFRASDKTLQVEEYLHRAAILMDSKHHSKRQNRRIRAQIGRKENLSMWF</sequence>
<keyword evidence="2 3" id="KW-0040">ANK repeat</keyword>
<keyword evidence="1" id="KW-0677">Repeat</keyword>
<evidence type="ECO:0000256" key="2">
    <source>
        <dbReference type="ARBA" id="ARBA00023043"/>
    </source>
</evidence>
<dbReference type="PANTHER" id="PTHR24171:SF8">
    <property type="entry name" value="BRCA1-ASSOCIATED RING DOMAIN PROTEIN 1"/>
    <property type="match status" value="1"/>
</dbReference>
<proteinExistence type="predicted"/>
<dbReference type="Gene3D" id="1.10.3290.10">
    <property type="entry name" value="Fido-like domain"/>
    <property type="match status" value="1"/>
</dbReference>
<dbReference type="PROSITE" id="PS50088">
    <property type="entry name" value="ANK_REPEAT"/>
    <property type="match status" value="4"/>
</dbReference>
<dbReference type="PROSITE" id="PS51459">
    <property type="entry name" value="FIDO"/>
    <property type="match status" value="1"/>
</dbReference>
<dbReference type="HOGENOM" id="CLU_011537_0_0_1"/>
<dbReference type="GO" id="GO:0004842">
    <property type="term" value="F:ubiquitin-protein transferase activity"/>
    <property type="evidence" value="ECO:0007669"/>
    <property type="project" value="TreeGrafter"/>
</dbReference>
<evidence type="ECO:0000313" key="5">
    <source>
        <dbReference type="EMBL" id="CCA23490.1"/>
    </source>
</evidence>
<name>F0WQ84_9STRA</name>
<feature type="domain" description="Fido" evidence="4">
    <location>
        <begin position="876"/>
        <end position="1036"/>
    </location>
</feature>
<dbReference type="InterPro" id="IPR002110">
    <property type="entry name" value="Ankyrin_rpt"/>
</dbReference>
<feature type="repeat" description="ANK" evidence="3">
    <location>
        <begin position="281"/>
        <end position="313"/>
    </location>
</feature>
<feature type="repeat" description="ANK" evidence="3">
    <location>
        <begin position="61"/>
        <end position="93"/>
    </location>
</feature>
<organism evidence="5">
    <name type="scientific">Albugo laibachii Nc14</name>
    <dbReference type="NCBI Taxonomy" id="890382"/>
    <lineage>
        <taxon>Eukaryota</taxon>
        <taxon>Sar</taxon>
        <taxon>Stramenopiles</taxon>
        <taxon>Oomycota</taxon>
        <taxon>Peronosporomycetes</taxon>
        <taxon>Albuginales</taxon>
        <taxon>Albuginaceae</taxon>
        <taxon>Albugo</taxon>
    </lineage>
</organism>
<dbReference type="Pfam" id="PF12796">
    <property type="entry name" value="Ank_2"/>
    <property type="match status" value="3"/>
</dbReference>
<dbReference type="Pfam" id="PF02661">
    <property type="entry name" value="Fic"/>
    <property type="match status" value="1"/>
</dbReference>
<dbReference type="Gene3D" id="1.25.40.20">
    <property type="entry name" value="Ankyrin repeat-containing domain"/>
    <property type="match status" value="3"/>
</dbReference>
<dbReference type="InterPro" id="IPR003812">
    <property type="entry name" value="Fido"/>
</dbReference>
<dbReference type="PANTHER" id="PTHR24171">
    <property type="entry name" value="ANKYRIN REPEAT DOMAIN-CONTAINING PROTEIN 39-RELATED"/>
    <property type="match status" value="1"/>
</dbReference>
<dbReference type="SUPFAM" id="SSF140931">
    <property type="entry name" value="Fic-like"/>
    <property type="match status" value="1"/>
</dbReference>
<dbReference type="EMBL" id="FR824241">
    <property type="protein sequence ID" value="CCA23490.1"/>
    <property type="molecule type" value="Genomic_DNA"/>
</dbReference>
<dbReference type="AlphaFoldDB" id="F0WQ84"/>
<feature type="repeat" description="ANK" evidence="3">
    <location>
        <begin position="28"/>
        <end position="60"/>
    </location>
</feature>
<dbReference type="InterPro" id="IPR036597">
    <property type="entry name" value="Fido-like_dom_sf"/>
</dbReference>
<reference evidence="5" key="2">
    <citation type="submission" date="2011-02" db="EMBL/GenBank/DDBJ databases">
        <authorList>
            <person name="MacLean D."/>
        </authorList>
    </citation>
    <scope>NUCLEOTIDE SEQUENCE</scope>
</reference>
<accession>F0WQ84</accession>
<dbReference type="PROSITE" id="PS50297">
    <property type="entry name" value="ANK_REP_REGION"/>
    <property type="match status" value="3"/>
</dbReference>
<dbReference type="SMART" id="SM00248">
    <property type="entry name" value="ANK"/>
    <property type="match status" value="5"/>
</dbReference>
<dbReference type="SUPFAM" id="SSF48403">
    <property type="entry name" value="Ankyrin repeat"/>
    <property type="match status" value="2"/>
</dbReference>